<dbReference type="GO" id="GO:0006817">
    <property type="term" value="P:phosphate ion transport"/>
    <property type="evidence" value="ECO:0007669"/>
    <property type="project" value="UniProtKB-KW"/>
</dbReference>
<reference evidence="8 9" key="1">
    <citation type="submission" date="2015-10" db="EMBL/GenBank/DDBJ databases">
        <title>Metagenome-Assembled Genomes uncover a global brackish microbiome.</title>
        <authorList>
            <person name="Hugerth L.W."/>
            <person name="Larsson J."/>
            <person name="Alneberg J."/>
            <person name="Lindh M.V."/>
            <person name="Legrand C."/>
            <person name="Pinhassi J."/>
            <person name="Andersson A.F."/>
        </authorList>
    </citation>
    <scope>NUCLEOTIDE SEQUENCE [LARGE SCALE GENOMIC DNA]</scope>
    <source>
        <strain evidence="8">BACL2 MAG-120802-bin41</strain>
    </source>
</reference>
<keyword evidence="6" id="KW-0592">Phosphate transport</keyword>
<evidence type="ECO:0000256" key="5">
    <source>
        <dbReference type="RuleBase" id="RU363032"/>
    </source>
</evidence>
<dbReference type="PANTHER" id="PTHR42727:SF1">
    <property type="entry name" value="PHOSPHATE TRANSPORT SYSTEM PERMEASE"/>
    <property type="match status" value="1"/>
</dbReference>
<feature type="domain" description="ABC transmembrane type-1" evidence="7">
    <location>
        <begin position="87"/>
        <end position="302"/>
    </location>
</feature>
<dbReference type="GO" id="GO:0005886">
    <property type="term" value="C:plasma membrane"/>
    <property type="evidence" value="ECO:0007669"/>
    <property type="project" value="UniProtKB-SubCell"/>
</dbReference>
<keyword evidence="2 5" id="KW-0812">Transmembrane</keyword>
<evidence type="ECO:0000313" key="8">
    <source>
        <dbReference type="EMBL" id="KRO30539.1"/>
    </source>
</evidence>
<keyword evidence="5" id="KW-0813">Transport</keyword>
<dbReference type="InterPro" id="IPR011864">
    <property type="entry name" value="Phosphate_PstC"/>
</dbReference>
<dbReference type="SUPFAM" id="SSF161098">
    <property type="entry name" value="MetI-like"/>
    <property type="match status" value="1"/>
</dbReference>
<keyword evidence="4 5" id="KW-0472">Membrane</keyword>
<keyword evidence="3 5" id="KW-1133">Transmembrane helix</keyword>
<protein>
    <recommendedName>
        <fullName evidence="6">Phosphate transport system permease protein</fullName>
    </recommendedName>
</protein>
<dbReference type="PROSITE" id="PS50928">
    <property type="entry name" value="ABC_TM1"/>
    <property type="match status" value="1"/>
</dbReference>
<gene>
    <name evidence="8" type="ORF">ABR60_02205</name>
</gene>
<dbReference type="InterPro" id="IPR000515">
    <property type="entry name" value="MetI-like"/>
</dbReference>
<proteinExistence type="inferred from homology"/>
<feature type="transmembrane region" description="Helical" evidence="5">
    <location>
        <begin position="86"/>
        <end position="115"/>
    </location>
</feature>
<evidence type="ECO:0000256" key="3">
    <source>
        <dbReference type="ARBA" id="ARBA00022989"/>
    </source>
</evidence>
<comment type="caution">
    <text evidence="8">The sequence shown here is derived from an EMBL/GenBank/DDBJ whole genome shotgun (WGS) entry which is preliminary data.</text>
</comment>
<dbReference type="Gene3D" id="1.10.3720.10">
    <property type="entry name" value="MetI-like"/>
    <property type="match status" value="1"/>
</dbReference>
<evidence type="ECO:0000313" key="9">
    <source>
        <dbReference type="Proteomes" id="UP000053941"/>
    </source>
</evidence>
<dbReference type="Proteomes" id="UP000053941">
    <property type="component" value="Unassembled WGS sequence"/>
</dbReference>
<dbReference type="AlphaFoldDB" id="A0A0R2P189"/>
<evidence type="ECO:0000256" key="6">
    <source>
        <dbReference type="RuleBase" id="RU363054"/>
    </source>
</evidence>
<dbReference type="CDD" id="cd06261">
    <property type="entry name" value="TM_PBP2"/>
    <property type="match status" value="1"/>
</dbReference>
<organism evidence="8 9">
    <name type="scientific">Actinobacteria bacterium BACL2 MAG-120802-bin41</name>
    <dbReference type="NCBI Taxonomy" id="1655568"/>
    <lineage>
        <taxon>Bacteria</taxon>
        <taxon>Bacillati</taxon>
        <taxon>Actinomycetota</taxon>
        <taxon>Actinomycetes</taxon>
        <taxon>Actinomycetes incertae sedis</taxon>
        <taxon>ac1 cluster</taxon>
    </lineage>
</organism>
<evidence type="ECO:0000256" key="1">
    <source>
        <dbReference type="ARBA" id="ARBA00004141"/>
    </source>
</evidence>
<dbReference type="Pfam" id="PF00528">
    <property type="entry name" value="BPD_transp_1"/>
    <property type="match status" value="1"/>
</dbReference>
<sequence>MSTTAQSGSAVMSLAPSTHLRRRNLIQLVTTRLMALATVISVLVTVGIVLSLLPTTFRLLREITTQVFGTVWAPLFEPSQYGMAPLLVGTFIIVLIAMLIAIPIGLAAAIFLSDYATFNLRRIVKPILEILAGIPTVVLGLFGLYVVNPEFVEKYWPIGEPLAYTALGAGLMTGILIIPIVASVADDALSSVPRAMREAAYALGATRREVATKVVLNAGLSGVVAALILAFSRAFGETTIALMVAGSYAKLSANPGDPMQTMASFIGFAGIGDAEVGSSAYNTIFLVGTVLFTVTLILNILGNRFISRFREAYE</sequence>
<evidence type="ECO:0000259" key="7">
    <source>
        <dbReference type="PROSITE" id="PS50928"/>
    </source>
</evidence>
<dbReference type="GO" id="GO:0005315">
    <property type="term" value="F:phosphate transmembrane transporter activity"/>
    <property type="evidence" value="ECO:0007669"/>
    <property type="project" value="InterPro"/>
</dbReference>
<accession>A0A0R2P189</accession>
<name>A0A0R2P189_9ACTN</name>
<comment type="subcellular location">
    <subcellularLocation>
        <location evidence="5">Cell membrane</location>
        <topology evidence="5">Multi-pass membrane protein</topology>
    </subcellularLocation>
    <subcellularLocation>
        <location evidence="1">Membrane</location>
        <topology evidence="1">Multi-pass membrane protein</topology>
    </subcellularLocation>
</comment>
<feature type="transmembrane region" description="Helical" evidence="5">
    <location>
        <begin position="127"/>
        <end position="147"/>
    </location>
</feature>
<dbReference type="InterPro" id="IPR035906">
    <property type="entry name" value="MetI-like_sf"/>
</dbReference>
<feature type="transmembrane region" description="Helical" evidence="5">
    <location>
        <begin position="167"/>
        <end position="189"/>
    </location>
</feature>
<dbReference type="PANTHER" id="PTHR42727">
    <property type="entry name" value="PHOSPHATE TRANSPORT SYSTEM PERMEASE PROTEIN"/>
    <property type="match status" value="1"/>
</dbReference>
<keyword evidence="6" id="KW-1003">Cell membrane</keyword>
<feature type="transmembrane region" description="Helical" evidence="5">
    <location>
        <begin position="33"/>
        <end position="53"/>
    </location>
</feature>
<comment type="similarity">
    <text evidence="6">Belongs to the binding-protein-dependent transport system permease family. CysTW subfamily.</text>
</comment>
<feature type="transmembrane region" description="Helical" evidence="5">
    <location>
        <begin position="280"/>
        <end position="301"/>
    </location>
</feature>
<feature type="transmembrane region" description="Helical" evidence="5">
    <location>
        <begin position="210"/>
        <end position="231"/>
    </location>
</feature>
<dbReference type="NCBIfam" id="TIGR02138">
    <property type="entry name" value="phosphate_pstC"/>
    <property type="match status" value="1"/>
</dbReference>
<comment type="function">
    <text evidence="6">Part of the binding-protein-dependent transport system for phosphate; probably responsible for the translocation of the substrate across the membrane.</text>
</comment>
<evidence type="ECO:0000256" key="4">
    <source>
        <dbReference type="ARBA" id="ARBA00023136"/>
    </source>
</evidence>
<evidence type="ECO:0000256" key="2">
    <source>
        <dbReference type="ARBA" id="ARBA00022692"/>
    </source>
</evidence>
<dbReference type="EMBL" id="LIAS01000099">
    <property type="protein sequence ID" value="KRO30539.1"/>
    <property type="molecule type" value="Genomic_DNA"/>
</dbReference>